<sequence>MSGVAATMVLTTRTMVRTALGSRVFGSNPAPIQARFVSSPFSSDAAKRAIDELKNVGNQMKEKAASQADYVASQSKEAVGGAENIAEKAKQSAQEAWNATKDAAQKVQNTVAGKAEESAGTVKDHIEAAKRSMNTKK</sequence>
<reference evidence="1 2" key="2">
    <citation type="journal article" date="2022" name="Mol. Ecol. Resour.">
        <title>The genomes of chicory, endive, great burdock and yacon provide insights into Asteraceae paleo-polyploidization history and plant inulin production.</title>
        <authorList>
            <person name="Fan W."/>
            <person name="Wang S."/>
            <person name="Wang H."/>
            <person name="Wang A."/>
            <person name="Jiang F."/>
            <person name="Liu H."/>
            <person name="Zhao H."/>
            <person name="Xu D."/>
            <person name="Zhang Y."/>
        </authorList>
    </citation>
    <scope>NUCLEOTIDE SEQUENCE [LARGE SCALE GENOMIC DNA]</scope>
    <source>
        <strain evidence="2">cv. Punajuju</strain>
        <tissue evidence="1">Leaves</tissue>
    </source>
</reference>
<gene>
    <name evidence="1" type="ORF">L2E82_20218</name>
</gene>
<keyword evidence="2" id="KW-1185">Reference proteome</keyword>
<dbReference type="Proteomes" id="UP001055811">
    <property type="component" value="Linkage Group LG04"/>
</dbReference>
<accession>A0ACB9DSC9</accession>
<name>A0ACB9DSC9_CICIN</name>
<evidence type="ECO:0000313" key="1">
    <source>
        <dbReference type="EMBL" id="KAI3749604.1"/>
    </source>
</evidence>
<reference evidence="2" key="1">
    <citation type="journal article" date="2022" name="Mol. Ecol. Resour.">
        <title>The genomes of chicory, endive, great burdock and yacon provide insights into Asteraceae palaeo-polyploidization history and plant inulin production.</title>
        <authorList>
            <person name="Fan W."/>
            <person name="Wang S."/>
            <person name="Wang H."/>
            <person name="Wang A."/>
            <person name="Jiang F."/>
            <person name="Liu H."/>
            <person name="Zhao H."/>
            <person name="Xu D."/>
            <person name="Zhang Y."/>
        </authorList>
    </citation>
    <scope>NUCLEOTIDE SEQUENCE [LARGE SCALE GENOMIC DNA]</scope>
    <source>
        <strain evidence="2">cv. Punajuju</strain>
    </source>
</reference>
<evidence type="ECO:0000313" key="2">
    <source>
        <dbReference type="Proteomes" id="UP001055811"/>
    </source>
</evidence>
<dbReference type="EMBL" id="CM042012">
    <property type="protein sequence ID" value="KAI3749604.1"/>
    <property type="molecule type" value="Genomic_DNA"/>
</dbReference>
<protein>
    <submittedName>
        <fullName evidence="1">Uncharacterized protein</fullName>
    </submittedName>
</protein>
<comment type="caution">
    <text evidence="1">The sequence shown here is derived from an EMBL/GenBank/DDBJ whole genome shotgun (WGS) entry which is preliminary data.</text>
</comment>
<proteinExistence type="predicted"/>
<organism evidence="1 2">
    <name type="scientific">Cichorium intybus</name>
    <name type="common">Chicory</name>
    <dbReference type="NCBI Taxonomy" id="13427"/>
    <lineage>
        <taxon>Eukaryota</taxon>
        <taxon>Viridiplantae</taxon>
        <taxon>Streptophyta</taxon>
        <taxon>Embryophyta</taxon>
        <taxon>Tracheophyta</taxon>
        <taxon>Spermatophyta</taxon>
        <taxon>Magnoliopsida</taxon>
        <taxon>eudicotyledons</taxon>
        <taxon>Gunneridae</taxon>
        <taxon>Pentapetalae</taxon>
        <taxon>asterids</taxon>
        <taxon>campanulids</taxon>
        <taxon>Asterales</taxon>
        <taxon>Asteraceae</taxon>
        <taxon>Cichorioideae</taxon>
        <taxon>Cichorieae</taxon>
        <taxon>Cichoriinae</taxon>
        <taxon>Cichorium</taxon>
    </lineage>
</organism>